<dbReference type="AlphaFoldDB" id="A0A6I4SI30"/>
<keyword evidence="1" id="KW-0472">Membrane</keyword>
<protein>
    <submittedName>
        <fullName evidence="2">Uncharacterized protein</fullName>
    </submittedName>
</protein>
<evidence type="ECO:0000313" key="2">
    <source>
        <dbReference type="EMBL" id="MXO55279.1"/>
    </source>
</evidence>
<evidence type="ECO:0000313" key="3">
    <source>
        <dbReference type="Proteomes" id="UP000468943"/>
    </source>
</evidence>
<dbReference type="EMBL" id="WTYS01000001">
    <property type="protein sequence ID" value="MXO55279.1"/>
    <property type="molecule type" value="Genomic_DNA"/>
</dbReference>
<feature type="transmembrane region" description="Helical" evidence="1">
    <location>
        <begin position="6"/>
        <end position="23"/>
    </location>
</feature>
<reference evidence="2 3" key="1">
    <citation type="submission" date="2019-12" db="EMBL/GenBank/DDBJ databases">
        <title>Genomic-based taxomic classification of the family Erythrobacteraceae.</title>
        <authorList>
            <person name="Xu L."/>
        </authorList>
    </citation>
    <scope>NUCLEOTIDE SEQUENCE [LARGE SCALE GENOMIC DNA]</scope>
    <source>
        <strain evidence="2 3">JCM 17802</strain>
    </source>
</reference>
<dbReference type="Proteomes" id="UP000468943">
    <property type="component" value="Unassembled WGS sequence"/>
</dbReference>
<keyword evidence="3" id="KW-1185">Reference proteome</keyword>
<evidence type="ECO:0000256" key="1">
    <source>
        <dbReference type="SAM" id="Phobius"/>
    </source>
</evidence>
<organism evidence="2 3">
    <name type="scientific">Pontixanthobacter gangjinensis</name>
    <dbReference type="NCBI Taxonomy" id="1028742"/>
    <lineage>
        <taxon>Bacteria</taxon>
        <taxon>Pseudomonadati</taxon>
        <taxon>Pseudomonadota</taxon>
        <taxon>Alphaproteobacteria</taxon>
        <taxon>Sphingomonadales</taxon>
        <taxon>Erythrobacteraceae</taxon>
        <taxon>Pontixanthobacter</taxon>
    </lineage>
</organism>
<proteinExistence type="predicted"/>
<keyword evidence="1" id="KW-0812">Transmembrane</keyword>
<gene>
    <name evidence="2" type="ORF">GRI36_00135</name>
</gene>
<keyword evidence="1" id="KW-1133">Transmembrane helix</keyword>
<name>A0A6I4SI30_9SPHN</name>
<dbReference type="RefSeq" id="WP_160596621.1">
    <property type="nucleotide sequence ID" value="NZ_WTYS01000001.1"/>
</dbReference>
<sequence length="136" mass="15307">MKKVTLIFLMLGTFVLLYLLIFYETDTNLGGSYYKRHIGDDIEIYSSKSSFGIPPRIFYLKALDKKIYAIQRDVAVGTEDGTANIRFERCRYFVIDVENGVEYEFLDISALKVHAPPAFFGKLAAEAQKVCGGLSG</sequence>
<accession>A0A6I4SI30</accession>
<comment type="caution">
    <text evidence="2">The sequence shown here is derived from an EMBL/GenBank/DDBJ whole genome shotgun (WGS) entry which is preliminary data.</text>
</comment>